<protein>
    <submittedName>
        <fullName evidence="2">Uncharacterized protein</fullName>
    </submittedName>
</protein>
<reference evidence="3" key="1">
    <citation type="submission" date="2014-03" db="EMBL/GenBank/DDBJ databases">
        <authorList>
            <person name="Aksoy S."/>
            <person name="Warren W."/>
            <person name="Wilson R.K."/>
        </authorList>
    </citation>
    <scope>NUCLEOTIDE SEQUENCE [LARGE SCALE GENOMIC DNA]</scope>
    <source>
        <strain evidence="3">IAEA</strain>
    </source>
</reference>
<dbReference type="Proteomes" id="UP000092445">
    <property type="component" value="Unassembled WGS sequence"/>
</dbReference>
<evidence type="ECO:0000256" key="1">
    <source>
        <dbReference type="SAM" id="MobiDB-lite"/>
    </source>
</evidence>
<dbReference type="EnsemblMetazoa" id="GPAI028020-RA">
    <property type="protein sequence ID" value="GPAI028020-PA"/>
    <property type="gene ID" value="GPAI028020"/>
</dbReference>
<dbReference type="VEuPathDB" id="VectorBase:GPAI028020"/>
<proteinExistence type="predicted"/>
<name>A0A1A9ZXC1_GLOPL</name>
<evidence type="ECO:0000313" key="3">
    <source>
        <dbReference type="Proteomes" id="UP000092445"/>
    </source>
</evidence>
<evidence type="ECO:0000313" key="2">
    <source>
        <dbReference type="EnsemblMetazoa" id="GPAI028020-PA"/>
    </source>
</evidence>
<dbReference type="AlphaFoldDB" id="A0A1A9ZXC1"/>
<keyword evidence="3" id="KW-1185">Reference proteome</keyword>
<sequence length="121" mass="13966">MTLKYRGIFKILVPKNQDNFNKSHSWRFMNSAAQLDDLVNKINQYGEDDIIHHIMKASYKAPTSQSEPDLSSSKQKRVDHMQKPKKDKGKTKQLKLGPDSSDPESLRKCKSSTWEKDARIC</sequence>
<feature type="compositionally biased region" description="Polar residues" evidence="1">
    <location>
        <begin position="61"/>
        <end position="73"/>
    </location>
</feature>
<accession>A0A1A9ZXC1</accession>
<reference evidence="2" key="2">
    <citation type="submission" date="2020-05" db="UniProtKB">
        <authorList>
            <consortium name="EnsemblMetazoa"/>
        </authorList>
    </citation>
    <scope>IDENTIFICATION</scope>
    <source>
        <strain evidence="2">IAEA</strain>
    </source>
</reference>
<feature type="region of interest" description="Disordered" evidence="1">
    <location>
        <begin position="59"/>
        <end position="121"/>
    </location>
</feature>
<organism evidence="2 3">
    <name type="scientific">Glossina pallidipes</name>
    <name type="common">Tsetse fly</name>
    <dbReference type="NCBI Taxonomy" id="7398"/>
    <lineage>
        <taxon>Eukaryota</taxon>
        <taxon>Metazoa</taxon>
        <taxon>Ecdysozoa</taxon>
        <taxon>Arthropoda</taxon>
        <taxon>Hexapoda</taxon>
        <taxon>Insecta</taxon>
        <taxon>Pterygota</taxon>
        <taxon>Neoptera</taxon>
        <taxon>Endopterygota</taxon>
        <taxon>Diptera</taxon>
        <taxon>Brachycera</taxon>
        <taxon>Muscomorpha</taxon>
        <taxon>Hippoboscoidea</taxon>
        <taxon>Glossinidae</taxon>
        <taxon>Glossina</taxon>
    </lineage>
</organism>